<keyword evidence="2" id="KW-1185">Reference proteome</keyword>
<dbReference type="EMBL" id="DF843452">
    <property type="protein sequence ID" value="GAT47417.1"/>
    <property type="molecule type" value="Genomic_DNA"/>
</dbReference>
<dbReference type="Pfam" id="PF13424">
    <property type="entry name" value="TPR_12"/>
    <property type="match status" value="3"/>
</dbReference>
<gene>
    <name evidence="1" type="ORF">MCHLO_04878</name>
</gene>
<dbReference type="SUPFAM" id="SSF48452">
    <property type="entry name" value="TPR-like"/>
    <property type="match status" value="3"/>
</dbReference>
<dbReference type="SUPFAM" id="SSF52540">
    <property type="entry name" value="P-loop containing nucleoside triphosphate hydrolases"/>
    <property type="match status" value="1"/>
</dbReference>
<proteinExistence type="predicted"/>
<dbReference type="Gene3D" id="3.40.50.300">
    <property type="entry name" value="P-loop containing nucleotide triphosphate hydrolases"/>
    <property type="match status" value="1"/>
</dbReference>
<protein>
    <recommendedName>
        <fullName evidence="3">TPR-like protein</fullName>
    </recommendedName>
</protein>
<dbReference type="SMART" id="SM00028">
    <property type="entry name" value="TPR"/>
    <property type="match status" value="6"/>
</dbReference>
<dbReference type="Pfam" id="PF13374">
    <property type="entry name" value="TPR_10"/>
    <property type="match status" value="2"/>
</dbReference>
<dbReference type="InterPro" id="IPR019734">
    <property type="entry name" value="TPR_rpt"/>
</dbReference>
<dbReference type="InterPro" id="IPR053137">
    <property type="entry name" value="NLR-like"/>
</dbReference>
<evidence type="ECO:0000313" key="2">
    <source>
        <dbReference type="Proteomes" id="UP000815677"/>
    </source>
</evidence>
<dbReference type="PRINTS" id="PR00381">
    <property type="entry name" value="KINESINLIGHT"/>
</dbReference>
<dbReference type="InterPro" id="IPR011990">
    <property type="entry name" value="TPR-like_helical_dom_sf"/>
</dbReference>
<evidence type="ECO:0008006" key="3">
    <source>
        <dbReference type="Google" id="ProtNLM"/>
    </source>
</evidence>
<dbReference type="InterPro" id="IPR027417">
    <property type="entry name" value="P-loop_NTPase"/>
</dbReference>
<accession>A0ABQ0L8D6</accession>
<name>A0ABQ0L8D6_MYCCL</name>
<organism evidence="1 2">
    <name type="scientific">Mycena chlorophos</name>
    <name type="common">Agaric fungus</name>
    <name type="synonym">Agaricus chlorophos</name>
    <dbReference type="NCBI Taxonomy" id="658473"/>
    <lineage>
        <taxon>Eukaryota</taxon>
        <taxon>Fungi</taxon>
        <taxon>Dikarya</taxon>
        <taxon>Basidiomycota</taxon>
        <taxon>Agaricomycotina</taxon>
        <taxon>Agaricomycetes</taxon>
        <taxon>Agaricomycetidae</taxon>
        <taxon>Agaricales</taxon>
        <taxon>Marasmiineae</taxon>
        <taxon>Mycenaceae</taxon>
        <taxon>Mycena</taxon>
    </lineage>
</organism>
<dbReference type="PANTHER" id="PTHR46082">
    <property type="entry name" value="ATP/GTP-BINDING PROTEIN-RELATED"/>
    <property type="match status" value="1"/>
</dbReference>
<dbReference type="Gene3D" id="1.25.40.10">
    <property type="entry name" value="Tetratricopeptide repeat domain"/>
    <property type="match status" value="2"/>
</dbReference>
<dbReference type="Proteomes" id="UP000815677">
    <property type="component" value="Unassembled WGS sequence"/>
</dbReference>
<evidence type="ECO:0000313" key="1">
    <source>
        <dbReference type="EMBL" id="GAT47417.1"/>
    </source>
</evidence>
<reference evidence="1" key="1">
    <citation type="submission" date="2014-09" db="EMBL/GenBank/DDBJ databases">
        <title>Genome sequence of the luminous mushroom Mycena chlorophos for searching fungal bioluminescence genes.</title>
        <authorList>
            <person name="Tanaka Y."/>
            <person name="Kasuga D."/>
            <person name="Oba Y."/>
            <person name="Hase S."/>
            <person name="Sato K."/>
            <person name="Oba Y."/>
            <person name="Sakakibara Y."/>
        </authorList>
    </citation>
    <scope>NUCLEOTIDE SEQUENCE</scope>
</reference>
<dbReference type="PANTHER" id="PTHR46082:SF6">
    <property type="entry name" value="AAA+ ATPASE DOMAIN-CONTAINING PROTEIN-RELATED"/>
    <property type="match status" value="1"/>
</dbReference>
<sequence length="764" mass="86167">MLMDPRFSEQFKVDASSAETLNAGYKAIAEFKKIGSTMEDAQIWLSSATKSWILLLDNADDIHLDLRKYLPLGAQGNILITSRNPDLAVHTGPKGMAVKIVDLAENEAIQLLQNRGRIQAGEVNQNATQLIVQELHYFPLAIVQAAGYISKTPSLQADLSQYLALYKKEKTELWRFQPSQSVDDYEETVYTTWKISFDQLDAQARQFLELCAFMNYEGIRECIFQWASEYHHVPEILGPTREQLEKANEFLSGFLLDREWDTTIFQKMIANICAYSLDSWHQDSFNMHPLVHEWLRSTQALEISAQTPYMVLGMAAASQSGISEQILLALHSITVLNFYREENTGFENKLASVIMAAGSYLKARELYSGVLHKFSALLGAEDPQTWQIIGELARCDSKLGKYKEAEEYQQKILDRQTAVLGEEHLHTLWSMNNLATSLNYLGKHAEAEKLEQKVLQKQITILGADHPATLGTMHNLATSLSNLGKYAEAEELQQKVLQRQITVLGADHPDTLWTMHSLAMSLCILGKLAEGEELQRKVLQRRTTVLGADHPDTLWIMHSLAVSLSNLGKDAEAAELEQKVLQRRIIVLGADHPDTMWAMHSIAVSLSNLGKHAEAEELQQKVLQRQRSVLGADHPDTLRTMHSLAASLSNLGKHSEAEELQQKVLQTQITVLGADHADTLLTMAALAFSYEQLCQFPDAQHLFKTVLEKQRAVLGQEHPHTLRTEQAIIRLEYKAQEPEAISAKAPRRRWKNFKMKVREAIFKS</sequence>